<proteinExistence type="predicted"/>
<protein>
    <submittedName>
        <fullName evidence="2">Uncharacterized protein</fullName>
    </submittedName>
</protein>
<comment type="caution">
    <text evidence="2">The sequence shown here is derived from an EMBL/GenBank/DDBJ whole genome shotgun (WGS) entry which is preliminary data.</text>
</comment>
<evidence type="ECO:0000256" key="1">
    <source>
        <dbReference type="SAM" id="SignalP"/>
    </source>
</evidence>
<keyword evidence="3" id="KW-1185">Reference proteome</keyword>
<gene>
    <name evidence="2" type="ORF">KCU98_g16458</name>
</gene>
<reference evidence="2" key="1">
    <citation type="journal article" date="2021" name="J Fungi (Basel)">
        <title>Virulence traits and population genomics of the black yeast Aureobasidium melanogenum.</title>
        <authorList>
            <person name="Cernosa A."/>
            <person name="Sun X."/>
            <person name="Gostincar C."/>
            <person name="Fang C."/>
            <person name="Gunde-Cimerman N."/>
            <person name="Song Z."/>
        </authorList>
    </citation>
    <scope>NUCLEOTIDE SEQUENCE</scope>
    <source>
        <strain evidence="2">EXF-9298</strain>
    </source>
</reference>
<feature type="signal peptide" evidence="1">
    <location>
        <begin position="1"/>
        <end position="20"/>
    </location>
</feature>
<accession>A0A9P8JMZ8</accession>
<keyword evidence="1" id="KW-0732">Signal</keyword>
<sequence length="168" mass="19188">MVQFLRLVGFVASLAAVVHAVPVDNPDDRSVPNSQEEYEAEEAAFKTMSLEQRLEKHANHKIYKPEGTVKCMRECLESTPGYPILTATYGEACKNNETIRALENWLEGDVHSCIEAKREAKKKQDKLSPNYAPCDAALDLFFIDVDDMCTYIQQDFQDMEYMPLDTWQ</sequence>
<organism evidence="2 3">
    <name type="scientific">Aureobasidium melanogenum</name>
    <name type="common">Aureobasidium pullulans var. melanogenum</name>
    <dbReference type="NCBI Taxonomy" id="46634"/>
    <lineage>
        <taxon>Eukaryota</taxon>
        <taxon>Fungi</taxon>
        <taxon>Dikarya</taxon>
        <taxon>Ascomycota</taxon>
        <taxon>Pezizomycotina</taxon>
        <taxon>Dothideomycetes</taxon>
        <taxon>Dothideomycetidae</taxon>
        <taxon>Dothideales</taxon>
        <taxon>Saccotheciaceae</taxon>
        <taxon>Aureobasidium</taxon>
    </lineage>
</organism>
<name>A0A9P8JMZ8_AURME</name>
<dbReference type="Proteomes" id="UP000729357">
    <property type="component" value="Unassembled WGS sequence"/>
</dbReference>
<feature type="non-terminal residue" evidence="2">
    <location>
        <position position="1"/>
    </location>
</feature>
<reference evidence="2" key="2">
    <citation type="submission" date="2021-08" db="EMBL/GenBank/DDBJ databases">
        <authorList>
            <person name="Gostincar C."/>
            <person name="Sun X."/>
            <person name="Song Z."/>
            <person name="Gunde-Cimerman N."/>
        </authorList>
    </citation>
    <scope>NUCLEOTIDE SEQUENCE</scope>
    <source>
        <strain evidence="2">EXF-9298</strain>
    </source>
</reference>
<evidence type="ECO:0000313" key="3">
    <source>
        <dbReference type="Proteomes" id="UP000729357"/>
    </source>
</evidence>
<evidence type="ECO:0000313" key="2">
    <source>
        <dbReference type="EMBL" id="KAG9966087.1"/>
    </source>
</evidence>
<dbReference type="AlphaFoldDB" id="A0A9P8JMZ8"/>
<dbReference type="EMBL" id="JAHFXS010003760">
    <property type="protein sequence ID" value="KAG9966087.1"/>
    <property type="molecule type" value="Genomic_DNA"/>
</dbReference>
<feature type="chain" id="PRO_5040503952" evidence="1">
    <location>
        <begin position="21"/>
        <end position="168"/>
    </location>
</feature>